<dbReference type="SUPFAM" id="SSF52540">
    <property type="entry name" value="P-loop containing nucleoside triphosphate hydrolases"/>
    <property type="match status" value="1"/>
</dbReference>
<organism evidence="1">
    <name type="scientific">human gut metagenome</name>
    <dbReference type="NCBI Taxonomy" id="408170"/>
    <lineage>
        <taxon>unclassified sequences</taxon>
        <taxon>metagenomes</taxon>
        <taxon>organismal metagenomes</taxon>
    </lineage>
</organism>
<evidence type="ECO:0000313" key="1">
    <source>
        <dbReference type="EMBL" id="EKC79341.1"/>
    </source>
</evidence>
<comment type="caution">
    <text evidence="1">The sequence shown here is derived from an EMBL/GenBank/DDBJ whole genome shotgun (WGS) entry which is preliminary data.</text>
</comment>
<reference evidence="1" key="1">
    <citation type="journal article" date="2013" name="Environ. Microbiol.">
        <title>Microbiota from the distal guts of lean and obese adolescents exhibit partial functional redundancy besides clear differences in community structure.</title>
        <authorList>
            <person name="Ferrer M."/>
            <person name="Ruiz A."/>
            <person name="Lanza F."/>
            <person name="Haange S.B."/>
            <person name="Oberbach A."/>
            <person name="Till H."/>
            <person name="Bargiela R."/>
            <person name="Campoy C."/>
            <person name="Segura M.T."/>
            <person name="Richter M."/>
            <person name="von Bergen M."/>
            <person name="Seifert J."/>
            <person name="Suarez A."/>
        </authorList>
    </citation>
    <scope>NUCLEOTIDE SEQUENCE</scope>
</reference>
<name>K1V5Z1_9ZZZZ</name>
<protein>
    <recommendedName>
        <fullName evidence="2">NACHT domain-containing protein</fullName>
    </recommendedName>
</protein>
<dbReference type="EMBL" id="AJWY01001743">
    <property type="protein sequence ID" value="EKC79341.1"/>
    <property type="molecule type" value="Genomic_DNA"/>
</dbReference>
<accession>K1V5Z1</accession>
<proteinExistence type="predicted"/>
<dbReference type="Gene3D" id="3.40.50.300">
    <property type="entry name" value="P-loop containing nucleotide triphosphate hydrolases"/>
    <property type="match status" value="1"/>
</dbReference>
<evidence type="ECO:0008006" key="2">
    <source>
        <dbReference type="Google" id="ProtNLM"/>
    </source>
</evidence>
<dbReference type="AlphaFoldDB" id="K1V5Z1"/>
<dbReference type="InterPro" id="IPR027417">
    <property type="entry name" value="P-loop_NTPase"/>
</dbReference>
<sequence length="176" mass="20151">MIEYIIGSKLLASLAPKISDGVINLLRDVTDECKQALRDDIYAYIGNFVEKYSKIKTFLFSEERRDFYDVYFPLSLEGGNKEMQVPDNPDELFAKHNFITLLGHAGCGKTMILRHLFLSACNKSSKIPLVIELRKLKGFDGSFKDFVADKVFSLKLSQNEKIFNSMLKDREVYVFA</sequence>
<gene>
    <name evidence="1" type="ORF">LEA_02542</name>
</gene>